<dbReference type="OrthoDB" id="3980401at2759"/>
<gene>
    <name evidence="3" type="ORF">LAMI_0D00782G</name>
</gene>
<evidence type="ECO:0000256" key="2">
    <source>
        <dbReference type="SAM" id="Phobius"/>
    </source>
</evidence>
<keyword evidence="4" id="KW-1185">Reference proteome</keyword>
<dbReference type="PANTHER" id="PTHR40018:SF1">
    <property type="entry name" value="[PSI+] INDUCTION PROTEIN 2"/>
    <property type="match status" value="1"/>
</dbReference>
<feature type="transmembrane region" description="Helical" evidence="2">
    <location>
        <begin position="39"/>
        <end position="60"/>
    </location>
</feature>
<feature type="region of interest" description="Disordered" evidence="1">
    <location>
        <begin position="184"/>
        <end position="226"/>
    </location>
</feature>
<evidence type="ECO:0000313" key="4">
    <source>
        <dbReference type="Proteomes" id="UP000191024"/>
    </source>
</evidence>
<evidence type="ECO:0000256" key="1">
    <source>
        <dbReference type="SAM" id="MobiDB-lite"/>
    </source>
</evidence>
<dbReference type="GO" id="GO:0005935">
    <property type="term" value="C:cellular bud neck"/>
    <property type="evidence" value="ECO:0007669"/>
    <property type="project" value="TreeGrafter"/>
</dbReference>
<dbReference type="EMBL" id="LT598463">
    <property type="protein sequence ID" value="SCU86182.1"/>
    <property type="molecule type" value="Genomic_DNA"/>
</dbReference>
<dbReference type="AlphaFoldDB" id="A0A1G4J8D6"/>
<dbReference type="STRING" id="1230905.A0A1G4J8D6"/>
<keyword evidence="2" id="KW-1133">Transmembrane helix</keyword>
<dbReference type="Proteomes" id="UP000191024">
    <property type="component" value="Chromosome D"/>
</dbReference>
<dbReference type="GO" id="GO:0005886">
    <property type="term" value="C:plasma membrane"/>
    <property type="evidence" value="ECO:0007669"/>
    <property type="project" value="TreeGrafter"/>
</dbReference>
<evidence type="ECO:0000313" key="3">
    <source>
        <dbReference type="EMBL" id="SCU86182.1"/>
    </source>
</evidence>
<dbReference type="PANTHER" id="PTHR40018">
    <property type="entry name" value="[PSI+] INDUCTION PROTEIN 2"/>
    <property type="match status" value="1"/>
</dbReference>
<accession>A0A1G4J8D6</accession>
<proteinExistence type="predicted"/>
<keyword evidence="2" id="KW-0472">Membrane</keyword>
<name>A0A1G4J8D6_9SACH</name>
<organism evidence="3 4">
    <name type="scientific">Lachancea mirantina</name>
    <dbReference type="NCBI Taxonomy" id="1230905"/>
    <lineage>
        <taxon>Eukaryota</taxon>
        <taxon>Fungi</taxon>
        <taxon>Dikarya</taxon>
        <taxon>Ascomycota</taxon>
        <taxon>Saccharomycotina</taxon>
        <taxon>Saccharomycetes</taxon>
        <taxon>Saccharomycetales</taxon>
        <taxon>Saccharomycetaceae</taxon>
        <taxon>Lachancea</taxon>
    </lineage>
</organism>
<reference evidence="3 4" key="1">
    <citation type="submission" date="2016-03" db="EMBL/GenBank/DDBJ databases">
        <authorList>
            <person name="Devillers H."/>
        </authorList>
    </citation>
    <scope>NUCLEOTIDE SEQUENCE [LARGE SCALE GENOMIC DNA]</scope>
    <source>
        <strain evidence="3">CBS 11717</strain>
    </source>
</reference>
<protein>
    <submittedName>
        <fullName evidence="3">LAMI_0D00782g1_1</fullName>
    </submittedName>
</protein>
<keyword evidence="2" id="KW-0812">Transmembrane</keyword>
<dbReference type="InterPro" id="IPR037504">
    <property type="entry name" value="PSI_induc_2"/>
</dbReference>
<sequence length="226" mass="25621">MKLVCTKSLVARSFTSDVSSTAKSFEHWDTCMANKTCKIIAIVGIVLASIVAFWIVGSLLRCIRQGSEGFADFCCWCCGSSRRRARVDQTMPAPGTGYMPGPTVAYQPVRAPQMAYYRGDDFYDEHSPSQVEEVEQDFDLDARKNKHMRDRRESVPLVYDDAPEEHELTTYHPQMNTFAPSYSTHPSFAPMSQPRPARYSPTRHQPGPYPADDESNVYNPYRHGNY</sequence>